<dbReference type="InterPro" id="IPR033740">
    <property type="entry name" value="Pept_M24B"/>
</dbReference>
<dbReference type="InterPro" id="IPR032416">
    <property type="entry name" value="Peptidase_M24_C"/>
</dbReference>
<name>A0A4Q1KL12_9SPHN</name>
<dbReference type="Proteomes" id="UP000290958">
    <property type="component" value="Unassembled WGS sequence"/>
</dbReference>
<dbReference type="GO" id="GO:0070006">
    <property type="term" value="F:metalloaminopeptidase activity"/>
    <property type="evidence" value="ECO:0007669"/>
    <property type="project" value="InterPro"/>
</dbReference>
<dbReference type="Pfam" id="PF01321">
    <property type="entry name" value="Creatinase_N"/>
    <property type="match status" value="1"/>
</dbReference>
<dbReference type="InterPro" id="IPR000994">
    <property type="entry name" value="Pept_M24"/>
</dbReference>
<feature type="domain" description="Creatinase N-terminal" evidence="5">
    <location>
        <begin position="21"/>
        <end position="152"/>
    </location>
</feature>
<dbReference type="CDD" id="cd01085">
    <property type="entry name" value="APP"/>
    <property type="match status" value="1"/>
</dbReference>
<organism evidence="7 8">
    <name type="scientific">Sphingobium fluviale</name>
    <dbReference type="NCBI Taxonomy" id="2506423"/>
    <lineage>
        <taxon>Bacteria</taxon>
        <taxon>Pseudomonadati</taxon>
        <taxon>Pseudomonadota</taxon>
        <taxon>Alphaproteobacteria</taxon>
        <taxon>Sphingomonadales</taxon>
        <taxon>Sphingomonadaceae</taxon>
        <taxon>Sphingobium</taxon>
    </lineage>
</organism>
<dbReference type="InterPro" id="IPR000587">
    <property type="entry name" value="Creatinase_N"/>
</dbReference>
<dbReference type="GO" id="GO:0005737">
    <property type="term" value="C:cytoplasm"/>
    <property type="evidence" value="ECO:0007669"/>
    <property type="project" value="UniProtKB-ARBA"/>
</dbReference>
<dbReference type="AlphaFoldDB" id="A0A4Q1KL12"/>
<dbReference type="SUPFAM" id="SSF55920">
    <property type="entry name" value="Creatinase/aminopeptidase"/>
    <property type="match status" value="1"/>
</dbReference>
<keyword evidence="8" id="KW-1185">Reference proteome</keyword>
<dbReference type="InterPro" id="IPR050422">
    <property type="entry name" value="X-Pro_aminopeptidase_P"/>
</dbReference>
<comment type="similarity">
    <text evidence="1">Belongs to the peptidase M24B family.</text>
</comment>
<gene>
    <name evidence="7" type="ORF">EQG66_03430</name>
</gene>
<dbReference type="Gene3D" id="3.90.230.10">
    <property type="entry name" value="Creatinase/methionine aminopeptidase superfamily"/>
    <property type="match status" value="1"/>
</dbReference>
<dbReference type="Pfam" id="PF00557">
    <property type="entry name" value="Peptidase_M24"/>
    <property type="match status" value="1"/>
</dbReference>
<evidence type="ECO:0000313" key="8">
    <source>
        <dbReference type="Proteomes" id="UP000290958"/>
    </source>
</evidence>
<feature type="domain" description="Peptidase M24 C-terminal" evidence="6">
    <location>
        <begin position="548"/>
        <end position="608"/>
    </location>
</feature>
<dbReference type="SUPFAM" id="SSF53092">
    <property type="entry name" value="Creatinase/prolidase N-terminal domain"/>
    <property type="match status" value="1"/>
</dbReference>
<dbReference type="InterPro" id="IPR029149">
    <property type="entry name" value="Creatin/AminoP/Spt16_N"/>
</dbReference>
<dbReference type="EMBL" id="SBKP01000002">
    <property type="protein sequence ID" value="RXR30387.1"/>
    <property type="molecule type" value="Genomic_DNA"/>
</dbReference>
<accession>A0A4Q1KL12</accession>
<feature type="domain" description="Peptidase M24" evidence="4">
    <location>
        <begin position="327"/>
        <end position="538"/>
    </location>
</feature>
<reference evidence="8" key="1">
    <citation type="submission" date="2019-01" db="EMBL/GenBank/DDBJ databases">
        <title>Cytophagaceae bacterium strain CAR-16.</title>
        <authorList>
            <person name="Chen W.-M."/>
        </authorList>
    </citation>
    <scope>NUCLEOTIDE SEQUENCE [LARGE SCALE GENOMIC DNA]</scope>
    <source>
        <strain evidence="8">CHR27</strain>
    </source>
</reference>
<protein>
    <submittedName>
        <fullName evidence="7">Aminopeptidase P family protein</fullName>
    </submittedName>
</protein>
<dbReference type="PANTHER" id="PTHR43763:SF6">
    <property type="entry name" value="XAA-PRO AMINOPEPTIDASE 1"/>
    <property type="match status" value="1"/>
</dbReference>
<dbReference type="GO" id="GO:0046872">
    <property type="term" value="F:metal ion binding"/>
    <property type="evidence" value="ECO:0007669"/>
    <property type="project" value="UniProtKB-KW"/>
</dbReference>
<proteinExistence type="inferred from homology"/>
<sequence>MRLPCFKEHQLSTSAAHYTKRLALLRAELASRQLDGFVVPLTDEHMSEYVGAYAQRLAWLTGFGGSAGSAVVLAEKAAVFVDGRYTLQVRDQVDGALYDYCDLPAKQPTDWLVAEAREGMRIGYDPWLHTRDWVAKMRETLAAKRAELVAVEDNPVDAVWQDRPAPSLAPAVPHGLEFAGKAHEDKLSDIAEWLKARGADAAVLSALDSIAWALNIRGSDVARTPVALSYAIAKADGTVDLFIAPEKVTDALRAHLGNRVSIRDRADFAQALASEYAGKRVTVDPERAVAAIFEALGGGGAQIDAVRDPVVLAKAIKNATEIAGHDAAQLRDNAALVRFLHWISVVGPQGSETELSAAAKLQSFREATGKLIDLSFDTISGAGPNGAIVHYRAEERTNRAIAPDMLYLVDSGGQYRDGTTDITRTIAIGTPTEEMRTRFTLVLKGHIALARALFPQGTRGSQLDVLARRALWEAGLDYAHGTGHGVGSFLSVHEGPQRIATFGGGDEPLKPGMIVSNEPGYYKTGEYGIRIENLVLVEAREVAGAEKPMLGFRTLSHVPIDRALVDAGMLDASERAWLNAYHAETLRRIAPLLEGDAGVWLSQACAPV</sequence>
<evidence type="ECO:0000259" key="4">
    <source>
        <dbReference type="Pfam" id="PF00557"/>
    </source>
</evidence>
<dbReference type="Pfam" id="PF16189">
    <property type="entry name" value="Creatinase_N_2"/>
    <property type="match status" value="1"/>
</dbReference>
<evidence type="ECO:0000256" key="1">
    <source>
        <dbReference type="ARBA" id="ARBA00008766"/>
    </source>
</evidence>
<comment type="caution">
    <text evidence="7">The sequence shown here is derived from an EMBL/GenBank/DDBJ whole genome shotgun (WGS) entry which is preliminary data.</text>
</comment>
<dbReference type="Gene3D" id="3.40.350.10">
    <property type="entry name" value="Creatinase/prolidase N-terminal domain"/>
    <property type="match status" value="2"/>
</dbReference>
<dbReference type="PANTHER" id="PTHR43763">
    <property type="entry name" value="XAA-PRO AMINOPEPTIDASE 1"/>
    <property type="match status" value="1"/>
</dbReference>
<keyword evidence="7" id="KW-0645">Protease</keyword>
<evidence type="ECO:0000313" key="7">
    <source>
        <dbReference type="EMBL" id="RXR30387.1"/>
    </source>
</evidence>
<evidence type="ECO:0000259" key="6">
    <source>
        <dbReference type="Pfam" id="PF16188"/>
    </source>
</evidence>
<evidence type="ECO:0000259" key="5">
    <source>
        <dbReference type="Pfam" id="PF01321"/>
    </source>
</evidence>
<evidence type="ECO:0000256" key="2">
    <source>
        <dbReference type="ARBA" id="ARBA00022723"/>
    </source>
</evidence>
<dbReference type="Pfam" id="PF16188">
    <property type="entry name" value="Peptidase_M24_C"/>
    <property type="match status" value="1"/>
</dbReference>
<keyword evidence="2" id="KW-0479">Metal-binding</keyword>
<evidence type="ECO:0000256" key="3">
    <source>
        <dbReference type="ARBA" id="ARBA00022801"/>
    </source>
</evidence>
<keyword evidence="7" id="KW-0031">Aminopeptidase</keyword>
<dbReference type="FunFam" id="3.90.230.10:FF:000009">
    <property type="entry name" value="xaa-Pro aminopeptidase 2"/>
    <property type="match status" value="1"/>
</dbReference>
<keyword evidence="3" id="KW-0378">Hydrolase</keyword>
<dbReference type="OrthoDB" id="9806388at2"/>
<dbReference type="InterPro" id="IPR036005">
    <property type="entry name" value="Creatinase/aminopeptidase-like"/>
</dbReference>